<dbReference type="HOGENOM" id="CLU_2030527_0_0_1"/>
<organism evidence="1 2">
    <name type="scientific">Oryza rufipogon</name>
    <name type="common">Brownbeard rice</name>
    <name type="synonym">Asian wild rice</name>
    <dbReference type="NCBI Taxonomy" id="4529"/>
    <lineage>
        <taxon>Eukaryota</taxon>
        <taxon>Viridiplantae</taxon>
        <taxon>Streptophyta</taxon>
        <taxon>Embryophyta</taxon>
        <taxon>Tracheophyta</taxon>
        <taxon>Spermatophyta</taxon>
        <taxon>Magnoliopsida</taxon>
        <taxon>Liliopsida</taxon>
        <taxon>Poales</taxon>
        <taxon>Poaceae</taxon>
        <taxon>BOP clade</taxon>
        <taxon>Oryzoideae</taxon>
        <taxon>Oryzeae</taxon>
        <taxon>Oryzinae</taxon>
        <taxon>Oryza</taxon>
    </lineage>
</organism>
<dbReference type="Proteomes" id="UP000008022">
    <property type="component" value="Unassembled WGS sequence"/>
</dbReference>
<reference evidence="1" key="2">
    <citation type="submission" date="2015-06" db="UniProtKB">
        <authorList>
            <consortium name="EnsemblPlants"/>
        </authorList>
    </citation>
    <scope>IDENTIFICATION</scope>
</reference>
<sequence>MALSTIGFSVLHNSLLDLIRFVNHHLIFEQELQVRKNLWQYWQVREIHTHQVERNASLLHINLIKNWDFRVSLAKVGQDYTTLCPAPVEHMDADETEKENPLMFHGPKSRGWEEMRAYKMKT</sequence>
<dbReference type="AlphaFoldDB" id="A0A0E0MTJ1"/>
<evidence type="ECO:0000313" key="1">
    <source>
        <dbReference type="EnsemblPlants" id="ORUFI01G09120.1"/>
    </source>
</evidence>
<name>A0A0E0MTJ1_ORYRU</name>
<accession>A0A0E0MTJ1</accession>
<reference evidence="2" key="1">
    <citation type="submission" date="2013-06" db="EMBL/GenBank/DDBJ databases">
        <authorList>
            <person name="Zhao Q."/>
        </authorList>
    </citation>
    <scope>NUCLEOTIDE SEQUENCE</scope>
    <source>
        <strain evidence="2">cv. W1943</strain>
    </source>
</reference>
<evidence type="ECO:0000313" key="2">
    <source>
        <dbReference type="Proteomes" id="UP000008022"/>
    </source>
</evidence>
<dbReference type="Gramene" id="ORUFI01G09120.1">
    <property type="protein sequence ID" value="ORUFI01G09120.1"/>
    <property type="gene ID" value="ORUFI01G09120"/>
</dbReference>
<proteinExistence type="predicted"/>
<dbReference type="EnsemblPlants" id="ORUFI01G09120.1">
    <property type="protein sequence ID" value="ORUFI01G09120.1"/>
    <property type="gene ID" value="ORUFI01G09120"/>
</dbReference>
<protein>
    <submittedName>
        <fullName evidence="1">Uncharacterized protein</fullName>
    </submittedName>
</protein>
<keyword evidence="2" id="KW-1185">Reference proteome</keyword>